<dbReference type="EMBL" id="CP076022">
    <property type="protein sequence ID" value="QWC11469.1"/>
    <property type="molecule type" value="Genomic_DNA"/>
</dbReference>
<dbReference type="AlphaFoldDB" id="A0A975M863"/>
<evidence type="ECO:0000256" key="1">
    <source>
        <dbReference type="SAM" id="Phobius"/>
    </source>
</evidence>
<keyword evidence="1" id="KW-0472">Membrane</keyword>
<keyword evidence="1" id="KW-0812">Transmembrane</keyword>
<proteinExistence type="predicted"/>
<accession>A0A975M863</accession>
<evidence type="ECO:0000313" key="2">
    <source>
        <dbReference type="EMBL" id="QWC11469.1"/>
    </source>
</evidence>
<name>A0A975M863_9MICC</name>
<reference evidence="2 3" key="1">
    <citation type="submission" date="2021-05" db="EMBL/GenBank/DDBJ databases">
        <title>Novel species in genus Arthrobacter.</title>
        <authorList>
            <person name="Zhang G."/>
        </authorList>
    </citation>
    <scope>NUCLEOTIDE SEQUENCE [LARGE SCALE GENOMIC DNA]</scope>
    <source>
        <strain evidence="3">zg-ZUI227</strain>
    </source>
</reference>
<dbReference type="KEGG" id="ajg:KKR91_07975"/>
<feature type="transmembrane region" description="Helical" evidence="1">
    <location>
        <begin position="23"/>
        <end position="46"/>
    </location>
</feature>
<sequence>MEGAEALDRSSHKSPQQSRKNRVFAWTFFLAILVLGLVVVAGPWMVTSYDKEHHVSIECNVTGAEGGLSSASARGSATWSQVSISTSDCGTLVLSSGINQSNRDAIAAELAVGGEFSFEIGAATQSLRWLTDPIGMTPAVWAYQKINGGPE</sequence>
<keyword evidence="3" id="KW-1185">Reference proteome</keyword>
<evidence type="ECO:0000313" key="3">
    <source>
        <dbReference type="Proteomes" id="UP000676885"/>
    </source>
</evidence>
<organism evidence="2 3">
    <name type="scientific">Arthrobacter jiangjiafuii</name>
    <dbReference type="NCBI Taxonomy" id="2817475"/>
    <lineage>
        <taxon>Bacteria</taxon>
        <taxon>Bacillati</taxon>
        <taxon>Actinomycetota</taxon>
        <taxon>Actinomycetes</taxon>
        <taxon>Micrococcales</taxon>
        <taxon>Micrococcaceae</taxon>
        <taxon>Arthrobacter</taxon>
    </lineage>
</organism>
<keyword evidence="1" id="KW-1133">Transmembrane helix</keyword>
<gene>
    <name evidence="2" type="ORF">KKR91_07975</name>
</gene>
<dbReference type="Proteomes" id="UP000676885">
    <property type="component" value="Chromosome"/>
</dbReference>
<protein>
    <submittedName>
        <fullName evidence="2">Uncharacterized protein</fullName>
    </submittedName>
</protein>
<dbReference type="RefSeq" id="WP_210228467.1">
    <property type="nucleotide sequence ID" value="NZ_CP076022.1"/>
</dbReference>